<keyword evidence="4 9" id="KW-0418">Kinase</keyword>
<dbReference type="InterPro" id="IPR050482">
    <property type="entry name" value="Sensor_HK_TwoCompSys"/>
</dbReference>
<dbReference type="PROSITE" id="PS50109">
    <property type="entry name" value="HIS_KIN"/>
    <property type="match status" value="1"/>
</dbReference>
<sequence>MRENLDSVEFADAQYDIGRLYRFIQMGDSSFYHYKKAEKVYRSRNEKLKLAKTLYEYAILQKNENDLSASEITSIEVLKILDRLKQTDIVTKLKADTYYNLAFVFLMSEQYTKATEYINKSIDLEQTIKSHSKYSISVSKSLLSLIYRKQKEYSKSSQIILQILKSKTVSKGQELYSVLLSNYGYNKFLSKDNSGLPDLYFEALYLIDSINPGGSYRTTTIYEHLAEYYQRQGNRDSALFYAFKAKDVAEKFHRDEILTSLKLLSKIETGDKALKYLNEYVELNDSIQNTQRLLRNKTARIRYETREKEKQLAEVSKERLWLLFISIGVILTAILIYIVITQRNKNKELKFIQEQQEANEEIYNLMLNQSDKIEEARGIEKKRISEELHDGVLGRLFGTRLSLDSLVMSLSPKAVKTIGPYVEELKTIEQDIRKVSHDLNTDFVSGGGFKDIIKTLVDTQCLAYGLDHNFSHDDDIDWDSVPNKTKIHIYRIVQESLHNIYKHAKATTVKLYFKFDNHKILVILEDDGRGFDLKKAKSGIGLKNMRSRIKDFGGTLSLSSEKGKGTTVKIIAPKN</sequence>
<dbReference type="InterPro" id="IPR004358">
    <property type="entry name" value="Sig_transdc_His_kin-like_C"/>
</dbReference>
<comment type="catalytic activity">
    <reaction evidence="1">
        <text>ATP + protein L-histidine = ADP + protein N-phospho-L-histidine.</text>
        <dbReference type="EC" id="2.7.13.3"/>
    </reaction>
</comment>
<evidence type="ECO:0000259" key="8">
    <source>
        <dbReference type="PROSITE" id="PS50109"/>
    </source>
</evidence>
<name>A0ABW7N0R9_9FLAO</name>
<keyword evidence="7" id="KW-0812">Transmembrane</keyword>
<gene>
    <name evidence="9" type="ORF">V8G58_03850</name>
</gene>
<dbReference type="InterPro" id="IPR003594">
    <property type="entry name" value="HATPase_dom"/>
</dbReference>
<protein>
    <recommendedName>
        <fullName evidence="2">histidine kinase</fullName>
        <ecNumber evidence="2">2.7.13.3</ecNumber>
    </recommendedName>
</protein>
<dbReference type="Proteomes" id="UP001610100">
    <property type="component" value="Unassembled WGS sequence"/>
</dbReference>
<dbReference type="SMART" id="SM00387">
    <property type="entry name" value="HATPase_c"/>
    <property type="match status" value="1"/>
</dbReference>
<evidence type="ECO:0000256" key="1">
    <source>
        <dbReference type="ARBA" id="ARBA00000085"/>
    </source>
</evidence>
<dbReference type="Pfam" id="PF02518">
    <property type="entry name" value="HATPase_c"/>
    <property type="match status" value="1"/>
</dbReference>
<evidence type="ECO:0000256" key="7">
    <source>
        <dbReference type="SAM" id="Phobius"/>
    </source>
</evidence>
<keyword evidence="5" id="KW-0902">Two-component regulatory system</keyword>
<dbReference type="PRINTS" id="PR00344">
    <property type="entry name" value="BCTRLSENSOR"/>
</dbReference>
<dbReference type="Gene3D" id="3.30.565.10">
    <property type="entry name" value="Histidine kinase-like ATPase, C-terminal domain"/>
    <property type="match status" value="1"/>
</dbReference>
<evidence type="ECO:0000313" key="9">
    <source>
        <dbReference type="EMBL" id="MFH6771057.1"/>
    </source>
</evidence>
<dbReference type="PANTHER" id="PTHR24421">
    <property type="entry name" value="NITRATE/NITRITE SENSOR PROTEIN NARX-RELATED"/>
    <property type="match status" value="1"/>
</dbReference>
<evidence type="ECO:0000256" key="2">
    <source>
        <dbReference type="ARBA" id="ARBA00012438"/>
    </source>
</evidence>
<dbReference type="SMART" id="SM00028">
    <property type="entry name" value="TPR"/>
    <property type="match status" value="3"/>
</dbReference>
<dbReference type="SUPFAM" id="SSF55874">
    <property type="entry name" value="ATPase domain of HSP90 chaperone/DNA topoisomerase II/histidine kinase"/>
    <property type="match status" value="1"/>
</dbReference>
<keyword evidence="10" id="KW-1185">Reference proteome</keyword>
<keyword evidence="7" id="KW-1133">Transmembrane helix</keyword>
<dbReference type="GO" id="GO:0016301">
    <property type="term" value="F:kinase activity"/>
    <property type="evidence" value="ECO:0007669"/>
    <property type="project" value="UniProtKB-KW"/>
</dbReference>
<feature type="repeat" description="TPR" evidence="6">
    <location>
        <begin position="95"/>
        <end position="128"/>
    </location>
</feature>
<dbReference type="Gene3D" id="1.25.40.10">
    <property type="entry name" value="Tetratricopeptide repeat domain"/>
    <property type="match status" value="1"/>
</dbReference>
<evidence type="ECO:0000313" key="10">
    <source>
        <dbReference type="Proteomes" id="UP001610100"/>
    </source>
</evidence>
<dbReference type="PROSITE" id="PS50005">
    <property type="entry name" value="TPR"/>
    <property type="match status" value="1"/>
</dbReference>
<dbReference type="InterPro" id="IPR036890">
    <property type="entry name" value="HATPase_C_sf"/>
</dbReference>
<keyword evidence="6" id="KW-0802">TPR repeat</keyword>
<dbReference type="CDD" id="cd16917">
    <property type="entry name" value="HATPase_UhpB-NarQ-NarX-like"/>
    <property type="match status" value="1"/>
</dbReference>
<organism evidence="9 10">
    <name type="scientific">Gaetbulibacter aestuarii</name>
    <dbReference type="NCBI Taxonomy" id="1502358"/>
    <lineage>
        <taxon>Bacteria</taxon>
        <taxon>Pseudomonadati</taxon>
        <taxon>Bacteroidota</taxon>
        <taxon>Flavobacteriia</taxon>
        <taxon>Flavobacteriales</taxon>
        <taxon>Flavobacteriaceae</taxon>
        <taxon>Gaetbulibacter</taxon>
    </lineage>
</organism>
<evidence type="ECO:0000256" key="6">
    <source>
        <dbReference type="PROSITE-ProRule" id="PRU00339"/>
    </source>
</evidence>
<evidence type="ECO:0000256" key="4">
    <source>
        <dbReference type="ARBA" id="ARBA00022777"/>
    </source>
</evidence>
<feature type="domain" description="Histidine kinase" evidence="8">
    <location>
        <begin position="489"/>
        <end position="575"/>
    </location>
</feature>
<feature type="transmembrane region" description="Helical" evidence="7">
    <location>
        <begin position="320"/>
        <end position="340"/>
    </location>
</feature>
<dbReference type="SUPFAM" id="SSF48452">
    <property type="entry name" value="TPR-like"/>
    <property type="match status" value="2"/>
</dbReference>
<dbReference type="InterPro" id="IPR019734">
    <property type="entry name" value="TPR_rpt"/>
</dbReference>
<dbReference type="InterPro" id="IPR005467">
    <property type="entry name" value="His_kinase_dom"/>
</dbReference>
<dbReference type="EC" id="2.7.13.3" evidence="2"/>
<accession>A0ABW7N0R9</accession>
<keyword evidence="7" id="KW-0472">Membrane</keyword>
<keyword evidence="3" id="KW-0808">Transferase</keyword>
<dbReference type="RefSeq" id="WP_344739909.1">
    <property type="nucleotide sequence ID" value="NZ_BAABAY010000001.1"/>
</dbReference>
<dbReference type="EMBL" id="JBAWKB010000001">
    <property type="protein sequence ID" value="MFH6771057.1"/>
    <property type="molecule type" value="Genomic_DNA"/>
</dbReference>
<evidence type="ECO:0000256" key="5">
    <source>
        <dbReference type="ARBA" id="ARBA00023012"/>
    </source>
</evidence>
<proteinExistence type="predicted"/>
<evidence type="ECO:0000256" key="3">
    <source>
        <dbReference type="ARBA" id="ARBA00022679"/>
    </source>
</evidence>
<dbReference type="InterPro" id="IPR011990">
    <property type="entry name" value="TPR-like_helical_dom_sf"/>
</dbReference>
<comment type="caution">
    <text evidence="9">The sequence shown here is derived from an EMBL/GenBank/DDBJ whole genome shotgun (WGS) entry which is preliminary data.</text>
</comment>
<reference evidence="9 10" key="1">
    <citation type="submission" date="2024-02" db="EMBL/GenBank/DDBJ databases">
        <title>A Gaetbulibacter species isolated from tidal flats and genomic insights of their niches.</title>
        <authorList>
            <person name="Ye Y."/>
        </authorList>
    </citation>
    <scope>NUCLEOTIDE SEQUENCE [LARGE SCALE GENOMIC DNA]</scope>
    <source>
        <strain evidence="9 10">KYW382</strain>
    </source>
</reference>